<reference evidence="1 2" key="1">
    <citation type="submission" date="2018-06" db="EMBL/GenBank/DDBJ databases">
        <title>Genome conservation of Clostridium tetani.</title>
        <authorList>
            <person name="Bruggemann H."/>
            <person name="Popoff M.R."/>
        </authorList>
    </citation>
    <scope>NUCLEOTIDE SEQUENCE [LARGE SCALE GENOMIC DNA]</scope>
    <source>
        <strain evidence="1 2">2017.061</strain>
    </source>
</reference>
<dbReference type="PANTHER" id="PTHR42866:SF1">
    <property type="entry name" value="SPORE COAT POLYSACCHARIDE BIOSYNTHESIS PROTEIN SPSF"/>
    <property type="match status" value="1"/>
</dbReference>
<dbReference type="GO" id="GO:0005829">
    <property type="term" value="C:cytosol"/>
    <property type="evidence" value="ECO:0007669"/>
    <property type="project" value="TreeGrafter"/>
</dbReference>
<dbReference type="InterPro" id="IPR003329">
    <property type="entry name" value="Cytidylyl_trans"/>
</dbReference>
<dbReference type="EMBL" id="QMAP01000009">
    <property type="protein sequence ID" value="RXI47039.1"/>
    <property type="molecule type" value="Genomic_DNA"/>
</dbReference>
<evidence type="ECO:0000313" key="1">
    <source>
        <dbReference type="EMBL" id="RXI47039.1"/>
    </source>
</evidence>
<dbReference type="CDD" id="cd02518">
    <property type="entry name" value="GT2_SpsF"/>
    <property type="match status" value="1"/>
</dbReference>
<comment type="caution">
    <text evidence="1">The sequence shown here is derived from an EMBL/GenBank/DDBJ whole genome shotgun (WGS) entry which is preliminary data.</text>
</comment>
<protein>
    <submittedName>
        <fullName evidence="1">Acylneuraminate cytidylyltransferase</fullName>
    </submittedName>
</protein>
<dbReference type="Pfam" id="PF02348">
    <property type="entry name" value="CTP_transf_3"/>
    <property type="match status" value="1"/>
</dbReference>
<dbReference type="PANTHER" id="PTHR42866">
    <property type="entry name" value="3-DEOXY-MANNO-OCTULOSONATE CYTIDYLYLTRANSFERASE"/>
    <property type="match status" value="1"/>
</dbReference>
<accession>A0A4Q0VBY0</accession>
<dbReference type="SUPFAM" id="SSF53448">
    <property type="entry name" value="Nucleotide-diphospho-sugar transferases"/>
    <property type="match status" value="1"/>
</dbReference>
<sequence>MKVVCIVQARVGSTRLPGKVLKQICGKTVLEHDIDRLKRVKNIDEIIIATTVLEKDNAIVKECERLGVKYFRGPEEDVLSRYYYAAKENNANIVVRITSDCPLIDSEITEKTIQFYLENCSKYDYVSNSLKKTYPRGLDTEVFSYEILTKAFYEANDKKYREHVTAYIWGNPNTFALGCYENKIDYSDLRWTLDTNEDLELINKIYQHLYNDKGNNFNMNDIIKLYKKYPQLREINMDIKQKEL</sequence>
<proteinExistence type="predicted"/>
<dbReference type="Gene3D" id="3.90.550.10">
    <property type="entry name" value="Spore Coat Polysaccharide Biosynthesis Protein SpsA, Chain A"/>
    <property type="match status" value="1"/>
</dbReference>
<gene>
    <name evidence="1" type="ORF">DP130_10325</name>
</gene>
<dbReference type="Proteomes" id="UP000290921">
    <property type="component" value="Unassembled WGS sequence"/>
</dbReference>
<dbReference type="AlphaFoldDB" id="A0A4Q0VBY0"/>
<name>A0A4Q0VBY0_CLOTA</name>
<dbReference type="RefSeq" id="WP_129030684.1">
    <property type="nucleotide sequence ID" value="NZ_QMAP01000009.1"/>
</dbReference>
<dbReference type="InterPro" id="IPR029044">
    <property type="entry name" value="Nucleotide-diphossugar_trans"/>
</dbReference>
<evidence type="ECO:0000313" key="2">
    <source>
        <dbReference type="Proteomes" id="UP000290921"/>
    </source>
</evidence>
<organism evidence="1 2">
    <name type="scientific">Clostridium tetani</name>
    <dbReference type="NCBI Taxonomy" id="1513"/>
    <lineage>
        <taxon>Bacteria</taxon>
        <taxon>Bacillati</taxon>
        <taxon>Bacillota</taxon>
        <taxon>Clostridia</taxon>
        <taxon>Eubacteriales</taxon>
        <taxon>Clostridiaceae</taxon>
        <taxon>Clostridium</taxon>
    </lineage>
</organism>
<dbReference type="GO" id="GO:0016779">
    <property type="term" value="F:nucleotidyltransferase activity"/>
    <property type="evidence" value="ECO:0007669"/>
    <property type="project" value="UniProtKB-KW"/>
</dbReference>
<keyword evidence="1" id="KW-0548">Nucleotidyltransferase</keyword>
<keyword evidence="1" id="KW-0808">Transferase</keyword>